<name>A0A223E3Y4_9BACI</name>
<accession>A0A223E3Y4</accession>
<reference evidence="1 2" key="1">
    <citation type="submission" date="2016-10" db="EMBL/GenBank/DDBJ databases">
        <title>The whole genome sequencing and assembly of Aeribacillus pallidus KCTC3564 strain.</title>
        <authorList>
            <person name="Lee Y.-J."/>
            <person name="Park M.-K."/>
            <person name="Yi H."/>
            <person name="Bahn Y.-S."/>
            <person name="Kim J.F."/>
            <person name="Lee D.-W."/>
        </authorList>
    </citation>
    <scope>NUCLEOTIDE SEQUENCE [LARGE SCALE GENOMIC DNA]</scope>
    <source>
        <strain evidence="1 2">KCTC3564</strain>
    </source>
</reference>
<dbReference type="EMBL" id="CP017703">
    <property type="protein sequence ID" value="ASS89968.1"/>
    <property type="molecule type" value="Genomic_DNA"/>
</dbReference>
<dbReference type="AlphaFoldDB" id="A0A223E3Y4"/>
<evidence type="ECO:0000313" key="1">
    <source>
        <dbReference type="EMBL" id="ASS89968.1"/>
    </source>
</evidence>
<sequence length="76" mass="9017">MKKMTFNGFTLNYHESINVYVNEETKQVIFISKNNDEIHGVLELDEDNKVKIHPRWNVNFSIENKEVTIGVNYEEE</sequence>
<dbReference type="Proteomes" id="UP000214606">
    <property type="component" value="Chromosome"/>
</dbReference>
<dbReference type="KEGG" id="apak:AP3564_06660"/>
<organism evidence="1 2">
    <name type="scientific">Aeribacillus pallidus</name>
    <dbReference type="NCBI Taxonomy" id="33936"/>
    <lineage>
        <taxon>Bacteria</taxon>
        <taxon>Bacillati</taxon>
        <taxon>Bacillota</taxon>
        <taxon>Bacilli</taxon>
        <taxon>Bacillales</taxon>
        <taxon>Bacillaceae</taxon>
        <taxon>Aeribacillus</taxon>
    </lineage>
</organism>
<protein>
    <submittedName>
        <fullName evidence="1">Uncharacterized protein</fullName>
    </submittedName>
</protein>
<gene>
    <name evidence="1" type="ORF">AP3564_06660</name>
</gene>
<dbReference type="RefSeq" id="WP_094244976.1">
    <property type="nucleotide sequence ID" value="NZ_CP017703.1"/>
</dbReference>
<proteinExistence type="predicted"/>
<evidence type="ECO:0000313" key="2">
    <source>
        <dbReference type="Proteomes" id="UP000214606"/>
    </source>
</evidence>